<feature type="region of interest" description="Disordered" evidence="1">
    <location>
        <begin position="103"/>
        <end position="132"/>
    </location>
</feature>
<gene>
    <name evidence="2" type="ORF">ECRASSUSDP1_LOCUS2639</name>
</gene>
<dbReference type="AlphaFoldDB" id="A0AAD1U9R6"/>
<evidence type="ECO:0000313" key="2">
    <source>
        <dbReference type="EMBL" id="CAI2361328.1"/>
    </source>
</evidence>
<organism evidence="2 3">
    <name type="scientific">Euplotes crassus</name>
    <dbReference type="NCBI Taxonomy" id="5936"/>
    <lineage>
        <taxon>Eukaryota</taxon>
        <taxon>Sar</taxon>
        <taxon>Alveolata</taxon>
        <taxon>Ciliophora</taxon>
        <taxon>Intramacronucleata</taxon>
        <taxon>Spirotrichea</taxon>
        <taxon>Hypotrichia</taxon>
        <taxon>Euplotida</taxon>
        <taxon>Euplotidae</taxon>
        <taxon>Moneuplotes</taxon>
    </lineage>
</organism>
<name>A0AAD1U9R6_EUPCR</name>
<feature type="compositionally biased region" description="Polar residues" evidence="1">
    <location>
        <begin position="116"/>
        <end position="132"/>
    </location>
</feature>
<evidence type="ECO:0000313" key="3">
    <source>
        <dbReference type="Proteomes" id="UP001295684"/>
    </source>
</evidence>
<feature type="compositionally biased region" description="Polar residues" evidence="1">
    <location>
        <begin position="374"/>
        <end position="388"/>
    </location>
</feature>
<evidence type="ECO:0000256" key="1">
    <source>
        <dbReference type="SAM" id="MobiDB-lite"/>
    </source>
</evidence>
<proteinExistence type="predicted"/>
<sequence length="446" mass="51698">MSVKNRKHNGNFKNASAFDNTLAFNNPFMMTIKKDKTLSLRKSMGKLPPEVYKFGRVMNNNYKTGVSKDFPLRTPYTESHQLSKQIFDLEKPEYMQRMAKRQATNYTSKLEKSRRSMSNIPRAHTSQASRASLKSSINFNRKESFDTIKLKKSNNLKIFNMQLKQGMPKELQEKISFMTRVGSVKMNKVFKTLSPDQRRELRKEAKYLPFSQYYGDGEFMTEMMKKNGTKSVISDYCDTFNKKVKSLKGSNCSSNADIEIEKNKTSTPHSIPRMTATMDQRKFASIEIDSLKEDMNNSLKLKSNAVKTAVNNKKMEDITRQLEDTFKTTRMSLTTADTKYSSVFAQLKKENHRKSLPRTILHKPCNPKPKSKRPSSTTFSCGLTMKSQGSKRAKTRYSNRKMLDNIEKGVFDYYWNMKSVRQGNAAKMQMWMQEQRKKVKVKSTRL</sequence>
<reference evidence="2" key="1">
    <citation type="submission" date="2023-07" db="EMBL/GenBank/DDBJ databases">
        <authorList>
            <consortium name="AG Swart"/>
            <person name="Singh M."/>
            <person name="Singh A."/>
            <person name="Seah K."/>
            <person name="Emmerich C."/>
        </authorList>
    </citation>
    <scope>NUCLEOTIDE SEQUENCE</scope>
    <source>
        <strain evidence="2">DP1</strain>
    </source>
</reference>
<keyword evidence="3" id="KW-1185">Reference proteome</keyword>
<dbReference type="Proteomes" id="UP001295684">
    <property type="component" value="Unassembled WGS sequence"/>
</dbReference>
<comment type="caution">
    <text evidence="2">The sequence shown here is derived from an EMBL/GenBank/DDBJ whole genome shotgun (WGS) entry which is preliminary data.</text>
</comment>
<protein>
    <submittedName>
        <fullName evidence="2">Uncharacterized protein</fullName>
    </submittedName>
</protein>
<accession>A0AAD1U9R6</accession>
<feature type="region of interest" description="Disordered" evidence="1">
    <location>
        <begin position="359"/>
        <end position="393"/>
    </location>
</feature>
<dbReference type="EMBL" id="CAMPGE010002521">
    <property type="protein sequence ID" value="CAI2361328.1"/>
    <property type="molecule type" value="Genomic_DNA"/>
</dbReference>